<gene>
    <name evidence="1" type="ORF">HNQ64_003154</name>
</gene>
<dbReference type="EMBL" id="JACHIF010000006">
    <property type="protein sequence ID" value="MBB5038889.1"/>
    <property type="molecule type" value="Genomic_DNA"/>
</dbReference>
<protein>
    <submittedName>
        <fullName evidence="1">Uncharacterized protein</fullName>
    </submittedName>
</protein>
<organism evidence="1 2">
    <name type="scientific">Prosthecobacter dejongeii</name>
    <dbReference type="NCBI Taxonomy" id="48465"/>
    <lineage>
        <taxon>Bacteria</taxon>
        <taxon>Pseudomonadati</taxon>
        <taxon>Verrucomicrobiota</taxon>
        <taxon>Verrucomicrobiia</taxon>
        <taxon>Verrucomicrobiales</taxon>
        <taxon>Verrucomicrobiaceae</taxon>
        <taxon>Prosthecobacter</taxon>
    </lineage>
</organism>
<sequence>MILVTLSPTTFRTWFSEIDDQSDDGHQTDTGYDDDSHRIKLLGINTLSCKKSSYLWKGFVTILVLMASISHES</sequence>
<reference evidence="1 2" key="1">
    <citation type="submission" date="2020-08" db="EMBL/GenBank/DDBJ databases">
        <title>Genomic Encyclopedia of Type Strains, Phase IV (KMG-IV): sequencing the most valuable type-strain genomes for metagenomic binning, comparative biology and taxonomic classification.</title>
        <authorList>
            <person name="Goeker M."/>
        </authorList>
    </citation>
    <scope>NUCLEOTIDE SEQUENCE [LARGE SCALE GENOMIC DNA]</scope>
    <source>
        <strain evidence="1 2">DSM 12251</strain>
    </source>
</reference>
<evidence type="ECO:0000313" key="2">
    <source>
        <dbReference type="Proteomes" id="UP000534294"/>
    </source>
</evidence>
<proteinExistence type="predicted"/>
<comment type="caution">
    <text evidence="1">The sequence shown here is derived from an EMBL/GenBank/DDBJ whole genome shotgun (WGS) entry which is preliminary data.</text>
</comment>
<keyword evidence="2" id="KW-1185">Reference proteome</keyword>
<dbReference type="AlphaFoldDB" id="A0A7W7YMK0"/>
<accession>A0A7W7YMK0</accession>
<name>A0A7W7YMK0_9BACT</name>
<dbReference type="Proteomes" id="UP000534294">
    <property type="component" value="Unassembled WGS sequence"/>
</dbReference>
<evidence type="ECO:0000313" key="1">
    <source>
        <dbReference type="EMBL" id="MBB5038889.1"/>
    </source>
</evidence>